<dbReference type="InterPro" id="IPR039552">
    <property type="entry name" value="IS66_C"/>
</dbReference>
<feature type="domain" description="Transposase IS66 central" evidence="1">
    <location>
        <begin position="1"/>
        <end position="131"/>
    </location>
</feature>
<sequence length="180" mass="21024">MAHARRKFFDALGNDKEMAEYALSKFQLLYEIEEEVRSKNLNFSQIKGVRQVRAIPILEEMKSWAEKNVVDTLPKSKIGKAFRYFLKMYDRLLIYTEGGSFLIDNNLIENLIRPLAIGRKNYMFVGSESGGYWAATFYSFFPTCKLNEVNPYQWLKHTLENIRSTPEKKISSLLPQNFSE</sequence>
<dbReference type="Pfam" id="PF13817">
    <property type="entry name" value="DDE_Tnp_IS66_C"/>
    <property type="match status" value="1"/>
</dbReference>
<evidence type="ECO:0000313" key="3">
    <source>
        <dbReference type="EMBL" id="GJM64660.1"/>
    </source>
</evidence>
<evidence type="ECO:0000313" key="5">
    <source>
        <dbReference type="Proteomes" id="UP001310022"/>
    </source>
</evidence>
<reference evidence="3 5" key="1">
    <citation type="submission" date="2021-12" db="EMBL/GenBank/DDBJ databases">
        <title>Genome sequencing of bacteria with rrn-lacking chromosome and rrn-plasmid.</title>
        <authorList>
            <person name="Anda M."/>
            <person name="Iwasaki W."/>
        </authorList>
    </citation>
    <scope>NUCLEOTIDE SEQUENCE [LARGE SCALE GENOMIC DNA]</scope>
    <source>
        <strain evidence="3 5">NBRC 15940</strain>
    </source>
</reference>
<gene>
    <name evidence="3" type="ORF">PEDI_52120</name>
    <name evidence="4" type="ORF">PEDI_56380</name>
</gene>
<dbReference type="EMBL" id="BQKE01000006">
    <property type="protein sequence ID" value="GJM64660.1"/>
    <property type="molecule type" value="Genomic_DNA"/>
</dbReference>
<proteinExistence type="predicted"/>
<dbReference type="PANTHER" id="PTHR33678:SF1">
    <property type="entry name" value="BLL1576 PROTEIN"/>
    <property type="match status" value="1"/>
</dbReference>
<evidence type="ECO:0000259" key="2">
    <source>
        <dbReference type="Pfam" id="PF13817"/>
    </source>
</evidence>
<dbReference type="Pfam" id="PF03050">
    <property type="entry name" value="DDE_Tnp_IS66"/>
    <property type="match status" value="1"/>
</dbReference>
<dbReference type="EMBL" id="BQKE01000013">
    <property type="protein sequence ID" value="GJM65086.1"/>
    <property type="molecule type" value="Genomic_DNA"/>
</dbReference>
<dbReference type="InterPro" id="IPR004291">
    <property type="entry name" value="Transposase_IS66_central"/>
</dbReference>
<dbReference type="PANTHER" id="PTHR33678">
    <property type="entry name" value="BLL1576 PROTEIN"/>
    <property type="match status" value="1"/>
</dbReference>
<name>A0AAN5AM38_9BACT</name>
<comment type="caution">
    <text evidence="3">The sequence shown here is derived from an EMBL/GenBank/DDBJ whole genome shotgun (WGS) entry which is preliminary data.</text>
</comment>
<keyword evidence="5" id="KW-1185">Reference proteome</keyword>
<evidence type="ECO:0000259" key="1">
    <source>
        <dbReference type="Pfam" id="PF03050"/>
    </source>
</evidence>
<evidence type="ECO:0008006" key="6">
    <source>
        <dbReference type="Google" id="ProtNLM"/>
    </source>
</evidence>
<dbReference type="Proteomes" id="UP001310022">
    <property type="component" value="Unassembled WGS sequence"/>
</dbReference>
<protein>
    <recommendedName>
        <fullName evidence="6">IS66 family transposase</fullName>
    </recommendedName>
</protein>
<dbReference type="InterPro" id="IPR052344">
    <property type="entry name" value="Transposase-related"/>
</dbReference>
<organism evidence="3 5">
    <name type="scientific">Persicobacter diffluens</name>
    <dbReference type="NCBI Taxonomy" id="981"/>
    <lineage>
        <taxon>Bacteria</taxon>
        <taxon>Pseudomonadati</taxon>
        <taxon>Bacteroidota</taxon>
        <taxon>Cytophagia</taxon>
        <taxon>Cytophagales</taxon>
        <taxon>Persicobacteraceae</taxon>
        <taxon>Persicobacter</taxon>
    </lineage>
</organism>
<accession>A0AAN5AM38</accession>
<dbReference type="AlphaFoldDB" id="A0AAN5AM38"/>
<feature type="domain" description="Transposase IS66 C-terminal" evidence="2">
    <location>
        <begin position="139"/>
        <end position="175"/>
    </location>
</feature>
<evidence type="ECO:0000313" key="4">
    <source>
        <dbReference type="EMBL" id="GJM65086.1"/>
    </source>
</evidence>